<dbReference type="AlphaFoldDB" id="A0A371AX60"/>
<reference evidence="6 7" key="1">
    <citation type="submission" date="2018-07" db="EMBL/GenBank/DDBJ databases">
        <title>Anaerosacharophilus polymeroproducens gen. nov. sp. nov., an anaerobic bacterium isolated from salt field.</title>
        <authorList>
            <person name="Kim W."/>
            <person name="Yang S.-H."/>
            <person name="Oh J."/>
            <person name="Lee J.-H."/>
            <person name="Kwon K.K."/>
        </authorList>
    </citation>
    <scope>NUCLEOTIDE SEQUENCE [LARGE SCALE GENOMIC DNA]</scope>
    <source>
        <strain evidence="6 7">MCWD5</strain>
    </source>
</reference>
<dbReference type="SUPFAM" id="SSF46955">
    <property type="entry name" value="Putative DNA-binding domain"/>
    <property type="match status" value="1"/>
</dbReference>
<evidence type="ECO:0000256" key="3">
    <source>
        <dbReference type="ARBA" id="ARBA00023125"/>
    </source>
</evidence>
<dbReference type="EMBL" id="QRCT01000014">
    <property type="protein sequence ID" value="RDU24163.1"/>
    <property type="molecule type" value="Genomic_DNA"/>
</dbReference>
<organism evidence="6 7">
    <name type="scientific">Anaerosacchariphilus polymeriproducens</name>
    <dbReference type="NCBI Taxonomy" id="1812858"/>
    <lineage>
        <taxon>Bacteria</taxon>
        <taxon>Bacillati</taxon>
        <taxon>Bacillota</taxon>
        <taxon>Clostridia</taxon>
        <taxon>Lachnospirales</taxon>
        <taxon>Lachnospiraceae</taxon>
        <taxon>Anaerosacchariphilus</taxon>
    </lineage>
</organism>
<evidence type="ECO:0000313" key="7">
    <source>
        <dbReference type="Proteomes" id="UP000255036"/>
    </source>
</evidence>
<dbReference type="Proteomes" id="UP000255036">
    <property type="component" value="Unassembled WGS sequence"/>
</dbReference>
<dbReference type="SUPFAM" id="SSF55136">
    <property type="entry name" value="Probable bacterial effector-binding domain"/>
    <property type="match status" value="1"/>
</dbReference>
<dbReference type="PROSITE" id="PS50937">
    <property type="entry name" value="HTH_MERR_2"/>
    <property type="match status" value="1"/>
</dbReference>
<protein>
    <submittedName>
        <fullName evidence="6">MerR family transcriptional regulator</fullName>
    </submittedName>
</protein>
<keyword evidence="3" id="KW-0238">DNA-binding</keyword>
<dbReference type="InterPro" id="IPR010499">
    <property type="entry name" value="AraC_E-bd"/>
</dbReference>
<dbReference type="PANTHER" id="PTHR30204:SF69">
    <property type="entry name" value="MERR-FAMILY TRANSCRIPTIONAL REGULATOR"/>
    <property type="match status" value="1"/>
</dbReference>
<dbReference type="InterPro" id="IPR009061">
    <property type="entry name" value="DNA-bd_dom_put_sf"/>
</dbReference>
<dbReference type="GO" id="GO:0003677">
    <property type="term" value="F:DNA binding"/>
    <property type="evidence" value="ECO:0007669"/>
    <property type="project" value="UniProtKB-KW"/>
</dbReference>
<dbReference type="OrthoDB" id="9773308at2"/>
<dbReference type="SMART" id="SM00422">
    <property type="entry name" value="HTH_MERR"/>
    <property type="match status" value="1"/>
</dbReference>
<evidence type="ECO:0000256" key="4">
    <source>
        <dbReference type="ARBA" id="ARBA00023163"/>
    </source>
</evidence>
<accession>A0A371AX60</accession>
<proteinExistence type="predicted"/>
<keyword evidence="2" id="KW-0805">Transcription regulation</keyword>
<dbReference type="SMART" id="SM00871">
    <property type="entry name" value="AraC_E_bind"/>
    <property type="match status" value="1"/>
</dbReference>
<dbReference type="InterPro" id="IPR000551">
    <property type="entry name" value="MerR-type_HTH_dom"/>
</dbReference>
<dbReference type="Pfam" id="PF06445">
    <property type="entry name" value="GyrI-like"/>
    <property type="match status" value="1"/>
</dbReference>
<comment type="caution">
    <text evidence="6">The sequence shown here is derived from an EMBL/GenBank/DDBJ whole genome shotgun (WGS) entry which is preliminary data.</text>
</comment>
<dbReference type="RefSeq" id="WP_115481188.1">
    <property type="nucleotide sequence ID" value="NZ_QRCT01000014.1"/>
</dbReference>
<dbReference type="GO" id="GO:0003700">
    <property type="term" value="F:DNA-binding transcription factor activity"/>
    <property type="evidence" value="ECO:0007669"/>
    <property type="project" value="InterPro"/>
</dbReference>
<feature type="domain" description="HTH merR-type" evidence="5">
    <location>
        <begin position="1"/>
        <end position="71"/>
    </location>
</feature>
<dbReference type="Gene3D" id="3.20.80.10">
    <property type="entry name" value="Regulatory factor, effector binding domain"/>
    <property type="match status" value="1"/>
</dbReference>
<dbReference type="PANTHER" id="PTHR30204">
    <property type="entry name" value="REDOX-CYCLING DRUG-SENSING TRANSCRIPTIONAL ACTIVATOR SOXR"/>
    <property type="match status" value="1"/>
</dbReference>
<evidence type="ECO:0000256" key="2">
    <source>
        <dbReference type="ARBA" id="ARBA00023015"/>
    </source>
</evidence>
<sequence length="269" mass="31162">MYRIGEFSKMTKTTIKTLRYYDEVGLLKPALVDRETGYRFYTTKQLLLLHNIRAYCQIGFSIDEIRLLLMGKNVNGILEKRKSELQAELACGAEQLSRLDFILQGKEEEIYMEYQAIIKELPECIVYSKKITVPNYDAYFEVIPAIGQECMKANPDLKCSKPEYCFIIYLDGEYKEKDINVEFCEAVEKMGNDTGNIKFKKIESVQAVSVMHKGSYAALSKAYAFAFKWIEDNGYIVSDNPRESYIDGIWNKESEEDWLTELQIPIVKK</sequence>
<keyword evidence="4" id="KW-0804">Transcription</keyword>
<dbReference type="InterPro" id="IPR011256">
    <property type="entry name" value="Reg_factor_effector_dom_sf"/>
</dbReference>
<dbReference type="CDD" id="cd01107">
    <property type="entry name" value="HTH_BmrR"/>
    <property type="match status" value="1"/>
</dbReference>
<evidence type="ECO:0000259" key="5">
    <source>
        <dbReference type="PROSITE" id="PS50937"/>
    </source>
</evidence>
<keyword evidence="1" id="KW-0678">Repressor</keyword>
<dbReference type="Pfam" id="PF13411">
    <property type="entry name" value="MerR_1"/>
    <property type="match status" value="1"/>
</dbReference>
<dbReference type="Gene3D" id="1.10.1660.10">
    <property type="match status" value="1"/>
</dbReference>
<evidence type="ECO:0000313" key="6">
    <source>
        <dbReference type="EMBL" id="RDU24163.1"/>
    </source>
</evidence>
<gene>
    <name evidence="6" type="ORF">DWV06_05540</name>
</gene>
<name>A0A371AX60_9FIRM</name>
<keyword evidence="7" id="KW-1185">Reference proteome</keyword>
<dbReference type="InterPro" id="IPR047057">
    <property type="entry name" value="MerR_fam"/>
</dbReference>
<evidence type="ECO:0000256" key="1">
    <source>
        <dbReference type="ARBA" id="ARBA00022491"/>
    </source>
</evidence>
<dbReference type="InterPro" id="IPR029442">
    <property type="entry name" value="GyrI-like"/>
</dbReference>